<evidence type="ECO:0000256" key="1">
    <source>
        <dbReference type="ARBA" id="ARBA00022729"/>
    </source>
</evidence>
<evidence type="ECO:0000256" key="3">
    <source>
        <dbReference type="SAM" id="SignalP"/>
    </source>
</evidence>
<dbReference type="OrthoDB" id="9791746at2"/>
<dbReference type="InterPro" id="IPR027304">
    <property type="entry name" value="Trigger_fact/SurA_dom_sf"/>
</dbReference>
<keyword evidence="6" id="KW-1185">Reference proteome</keyword>
<comment type="caution">
    <text evidence="5">The sequence shown here is derived from an EMBL/GenBank/DDBJ whole genome shotgun (WGS) entry which is preliminary data.</text>
</comment>
<dbReference type="Proteomes" id="UP000241229">
    <property type="component" value="Unassembled WGS sequence"/>
</dbReference>
<dbReference type="InterPro" id="IPR015391">
    <property type="entry name" value="SurA_N"/>
</dbReference>
<gene>
    <name evidence="5" type="ORF">C7I84_09980</name>
</gene>
<dbReference type="Gene3D" id="1.10.4030.10">
    <property type="entry name" value="Porin chaperone SurA, peptide-binding domain"/>
    <property type="match status" value="1"/>
</dbReference>
<accession>A0A2P7SEV4</accession>
<dbReference type="SUPFAM" id="SSF109998">
    <property type="entry name" value="Triger factor/SurA peptide-binding domain-like"/>
    <property type="match status" value="1"/>
</dbReference>
<dbReference type="RefSeq" id="WP_106772034.1">
    <property type="nucleotide sequence ID" value="NZ_PXYK01000008.1"/>
</dbReference>
<feature type="domain" description="SurA N-terminal" evidence="4">
    <location>
        <begin position="37"/>
        <end position="136"/>
    </location>
</feature>
<reference evidence="5 6" key="1">
    <citation type="submission" date="2018-03" db="EMBL/GenBank/DDBJ databases">
        <title>The draft genome of Mesorhizobium sp. 6GN-30.</title>
        <authorList>
            <person name="Liu L."/>
            <person name="Li L."/>
            <person name="Wang T."/>
            <person name="Zhang X."/>
            <person name="Liang L."/>
        </authorList>
    </citation>
    <scope>NUCLEOTIDE SEQUENCE [LARGE SCALE GENOMIC DNA]</scope>
    <source>
        <strain evidence="5 6">6GN30</strain>
    </source>
</reference>
<evidence type="ECO:0000313" key="5">
    <source>
        <dbReference type="EMBL" id="PSJ61029.1"/>
    </source>
</evidence>
<protein>
    <submittedName>
        <fullName evidence="5">Molecular chaperone SurA</fullName>
    </submittedName>
</protein>
<dbReference type="AlphaFoldDB" id="A0A2P7SEV4"/>
<keyword evidence="2" id="KW-0413">Isomerase</keyword>
<evidence type="ECO:0000256" key="2">
    <source>
        <dbReference type="ARBA" id="ARBA00023110"/>
    </source>
</evidence>
<dbReference type="Pfam" id="PF09312">
    <property type="entry name" value="SurA_N"/>
    <property type="match status" value="1"/>
</dbReference>
<feature type="signal peptide" evidence="3">
    <location>
        <begin position="1"/>
        <end position="33"/>
    </location>
</feature>
<organism evidence="5 6">
    <name type="scientific">Kumtagia ephedrae</name>
    <dbReference type="NCBI Taxonomy" id="2116701"/>
    <lineage>
        <taxon>Bacteria</taxon>
        <taxon>Pseudomonadati</taxon>
        <taxon>Pseudomonadota</taxon>
        <taxon>Alphaproteobacteria</taxon>
        <taxon>Hyphomicrobiales</taxon>
        <taxon>Phyllobacteriaceae</taxon>
        <taxon>Kumtagia</taxon>
    </lineage>
</organism>
<feature type="chain" id="PRO_5015192584" evidence="3">
    <location>
        <begin position="34"/>
        <end position="312"/>
    </location>
</feature>
<dbReference type="PANTHER" id="PTHR47637:SF1">
    <property type="entry name" value="CHAPERONE SURA"/>
    <property type="match status" value="1"/>
</dbReference>
<dbReference type="GO" id="GO:0003755">
    <property type="term" value="F:peptidyl-prolyl cis-trans isomerase activity"/>
    <property type="evidence" value="ECO:0007669"/>
    <property type="project" value="UniProtKB-KW"/>
</dbReference>
<sequence length="312" mass="34501">MASVRKTLLSLNIAILASVAALSVSLSGTPARASEIKYVVNNTAVTSYDVQRRVAFLKLQRKKGDLAKMAGDEMVDQTLRQAEIRRLGIRVSDANVQTAYERFAKGNKMTAKQLDGVFNQAGVTPEHFKDFIRTQLGWNQALSSRFRSQGGTMSEQDAVRRMLQQGGSKPSATEYTLQRVIFVVPAGEKGNVAKRKREAEAMRARFTGCNTTREFAKGLVDVTVLDVGRVLAPELPKDWAEQIKATRTGGATQVRETDRGVEFIGICNAREVSDDRVAKSVFQAEGTEDQQAEELDKKYIAELRGRAKIVER</sequence>
<evidence type="ECO:0000259" key="4">
    <source>
        <dbReference type="Pfam" id="PF09312"/>
    </source>
</evidence>
<evidence type="ECO:0000313" key="6">
    <source>
        <dbReference type="Proteomes" id="UP000241229"/>
    </source>
</evidence>
<keyword evidence="2" id="KW-0697">Rotamase</keyword>
<dbReference type="PANTHER" id="PTHR47637">
    <property type="entry name" value="CHAPERONE SURA"/>
    <property type="match status" value="1"/>
</dbReference>
<keyword evidence="1 3" id="KW-0732">Signal</keyword>
<dbReference type="InterPro" id="IPR050280">
    <property type="entry name" value="OMP_Chaperone_SurA"/>
</dbReference>
<name>A0A2P7SEV4_9HYPH</name>
<proteinExistence type="predicted"/>
<dbReference type="EMBL" id="PXYK01000008">
    <property type="protein sequence ID" value="PSJ61029.1"/>
    <property type="molecule type" value="Genomic_DNA"/>
</dbReference>